<dbReference type="EMBL" id="JACMSC010000010">
    <property type="protein sequence ID" value="KAG6504386.1"/>
    <property type="molecule type" value="Genomic_DNA"/>
</dbReference>
<reference evidence="2 3" key="1">
    <citation type="submission" date="2020-08" db="EMBL/GenBank/DDBJ databases">
        <title>Plant Genome Project.</title>
        <authorList>
            <person name="Zhang R.-G."/>
        </authorList>
    </citation>
    <scope>NUCLEOTIDE SEQUENCE [LARGE SCALE GENOMIC DNA]</scope>
    <source>
        <tissue evidence="2">Rhizome</tissue>
    </source>
</reference>
<feature type="region of interest" description="Disordered" evidence="1">
    <location>
        <begin position="1"/>
        <end position="45"/>
    </location>
</feature>
<keyword evidence="3" id="KW-1185">Reference proteome</keyword>
<evidence type="ECO:0000313" key="2">
    <source>
        <dbReference type="EMBL" id="KAG6504386.1"/>
    </source>
</evidence>
<evidence type="ECO:0000313" key="3">
    <source>
        <dbReference type="Proteomes" id="UP000734854"/>
    </source>
</evidence>
<sequence length="109" mass="11854">MSASEEAEQERSVFEDDDEDDSDMSDDSDVNDDDGQTVQPLPRPQPVLALASALSGDLLSAFTPSREAAIPIPNSVPELNPVLYAPASRRRSSPKRCHPRPGLTLFCPF</sequence>
<accession>A0A8J5L8S6</accession>
<organism evidence="2 3">
    <name type="scientific">Zingiber officinale</name>
    <name type="common">Ginger</name>
    <name type="synonym">Amomum zingiber</name>
    <dbReference type="NCBI Taxonomy" id="94328"/>
    <lineage>
        <taxon>Eukaryota</taxon>
        <taxon>Viridiplantae</taxon>
        <taxon>Streptophyta</taxon>
        <taxon>Embryophyta</taxon>
        <taxon>Tracheophyta</taxon>
        <taxon>Spermatophyta</taxon>
        <taxon>Magnoliopsida</taxon>
        <taxon>Liliopsida</taxon>
        <taxon>Zingiberales</taxon>
        <taxon>Zingiberaceae</taxon>
        <taxon>Zingiber</taxon>
    </lineage>
</organism>
<gene>
    <name evidence="2" type="ORF">ZIOFF_036719</name>
</gene>
<evidence type="ECO:0000256" key="1">
    <source>
        <dbReference type="SAM" id="MobiDB-lite"/>
    </source>
</evidence>
<comment type="caution">
    <text evidence="2">The sequence shown here is derived from an EMBL/GenBank/DDBJ whole genome shotgun (WGS) entry which is preliminary data.</text>
</comment>
<name>A0A8J5L8S6_ZINOF</name>
<protein>
    <submittedName>
        <fullName evidence="2">Uncharacterized protein</fullName>
    </submittedName>
</protein>
<dbReference type="Proteomes" id="UP000734854">
    <property type="component" value="Unassembled WGS sequence"/>
</dbReference>
<dbReference type="AlphaFoldDB" id="A0A8J5L8S6"/>
<feature type="compositionally biased region" description="Acidic residues" evidence="1">
    <location>
        <begin position="15"/>
        <end position="35"/>
    </location>
</feature>
<proteinExistence type="predicted"/>